<dbReference type="EMBL" id="SPHZ02000006">
    <property type="protein sequence ID" value="KAF0912430.1"/>
    <property type="molecule type" value="Genomic_DNA"/>
</dbReference>
<name>A0A6G1DIX6_9ORYZ</name>
<dbReference type="Proteomes" id="UP000479710">
    <property type="component" value="Unassembled WGS sequence"/>
</dbReference>
<accession>A0A6G1DIX6</accession>
<dbReference type="PANTHER" id="PTHR35360">
    <property type="entry name" value="OS01G0324125 PROTEIN-RELATED"/>
    <property type="match status" value="1"/>
</dbReference>
<proteinExistence type="predicted"/>
<gene>
    <name evidence="1" type="ORF">E2562_014069</name>
</gene>
<sequence>MCVEAQHRLAFEVLHGYSSFSLKAKRMKELRVECQKKGVWTSTFGAMVHDVLQVIAKRRGVETTCGVFLPISGYHMCRKVQQDLSRAEAAELLLVFGPMVATLWVGNPYFMCNAENNFVYRGSSNREKDPNHTVVCFAYRFVGEELHLRILDNHSDDGPIRWVLYEVIDEIYLPTLENPLPWEIVERNSKKRDANSILSKLANKIHAWLARREMSKYSKYVGITGLQNWHK</sequence>
<dbReference type="AlphaFoldDB" id="A0A6G1DIX6"/>
<dbReference type="OrthoDB" id="696348at2759"/>
<reference evidence="1 2" key="1">
    <citation type="submission" date="2019-11" db="EMBL/GenBank/DDBJ databases">
        <title>Whole genome sequence of Oryza granulata.</title>
        <authorList>
            <person name="Li W."/>
        </authorList>
    </citation>
    <scope>NUCLEOTIDE SEQUENCE [LARGE SCALE GENOMIC DNA]</scope>
    <source>
        <strain evidence="2">cv. Menghai</strain>
        <tissue evidence="1">Leaf</tissue>
    </source>
</reference>
<comment type="caution">
    <text evidence="1">The sequence shown here is derived from an EMBL/GenBank/DDBJ whole genome shotgun (WGS) entry which is preliminary data.</text>
</comment>
<organism evidence="1 2">
    <name type="scientific">Oryza meyeriana var. granulata</name>
    <dbReference type="NCBI Taxonomy" id="110450"/>
    <lineage>
        <taxon>Eukaryota</taxon>
        <taxon>Viridiplantae</taxon>
        <taxon>Streptophyta</taxon>
        <taxon>Embryophyta</taxon>
        <taxon>Tracheophyta</taxon>
        <taxon>Spermatophyta</taxon>
        <taxon>Magnoliopsida</taxon>
        <taxon>Liliopsida</taxon>
        <taxon>Poales</taxon>
        <taxon>Poaceae</taxon>
        <taxon>BOP clade</taxon>
        <taxon>Oryzoideae</taxon>
        <taxon>Oryzeae</taxon>
        <taxon>Oryzinae</taxon>
        <taxon>Oryza</taxon>
        <taxon>Oryza meyeriana</taxon>
    </lineage>
</organism>
<evidence type="ECO:0000313" key="1">
    <source>
        <dbReference type="EMBL" id="KAF0912430.1"/>
    </source>
</evidence>
<dbReference type="PANTHER" id="PTHR35360:SF2">
    <property type="entry name" value="OS01G0324125 PROTEIN"/>
    <property type="match status" value="1"/>
</dbReference>
<keyword evidence="2" id="KW-1185">Reference proteome</keyword>
<protein>
    <submittedName>
        <fullName evidence="1">Uncharacterized protein</fullName>
    </submittedName>
</protein>
<evidence type="ECO:0000313" key="2">
    <source>
        <dbReference type="Proteomes" id="UP000479710"/>
    </source>
</evidence>